<dbReference type="InterPro" id="IPR036388">
    <property type="entry name" value="WH-like_DNA-bd_sf"/>
</dbReference>
<dbReference type="PANTHER" id="PTHR33204">
    <property type="entry name" value="TRANSCRIPTIONAL REGULATOR, MARR FAMILY"/>
    <property type="match status" value="1"/>
</dbReference>
<dbReference type="OrthoDB" id="9807069at2"/>
<dbReference type="RefSeq" id="WP_148065130.1">
    <property type="nucleotide sequence ID" value="NZ_VRYZ01000006.1"/>
</dbReference>
<reference evidence="5 6" key="1">
    <citation type="submission" date="2019-08" db="EMBL/GenBank/DDBJ databases">
        <title>Parahaliea maris sp. nov., isolated from the surface seawater.</title>
        <authorList>
            <person name="Liu Y."/>
        </authorList>
    </citation>
    <scope>NUCLEOTIDE SEQUENCE [LARGE SCALE GENOMIC DNA]</scope>
    <source>
        <strain evidence="5 6">S2-26</strain>
    </source>
</reference>
<dbReference type="EMBL" id="VRYZ01000006">
    <property type="protein sequence ID" value="TXS90605.1"/>
    <property type="molecule type" value="Genomic_DNA"/>
</dbReference>
<dbReference type="Pfam" id="PF01638">
    <property type="entry name" value="HxlR"/>
    <property type="match status" value="2"/>
</dbReference>
<feature type="domain" description="HTH hxlR-type" evidence="4">
    <location>
        <begin position="164"/>
        <end position="266"/>
    </location>
</feature>
<evidence type="ECO:0000256" key="1">
    <source>
        <dbReference type="ARBA" id="ARBA00023015"/>
    </source>
</evidence>
<gene>
    <name evidence="5" type="ORF">FVW59_14825</name>
</gene>
<sequence length="316" mass="36359">MTELTTRASSINRALDQIGDKWCLLILQEVFWGINSFGGILQETGISRGVLSDRLKWLQDHDCLRRRGGARHPSYHLTHKSVDLYHNALMAVAWEDRYYDTPDIQAVRLVHRNCGKRFEPLMTCGHCHGAVDGRDVSFQPGPGATRDVRDKKVRRRSSLSADAIPSERHVYRNLVNLVGDRWTANVIALAFHDLHRFDEFRRELPVATNILADRMRFLVEQGIFETRPYQQRPLRHEYFLTDKGWDLFPWFLTVLQWGDRWCDPDGAGPPMELTHTACGHALQGRVVCDQCGEEVRPDEVDFTILNLERKAVRSSG</sequence>
<evidence type="ECO:0000256" key="2">
    <source>
        <dbReference type="ARBA" id="ARBA00023125"/>
    </source>
</evidence>
<organism evidence="5 6">
    <name type="scientific">Parahaliea aestuarii</name>
    <dbReference type="NCBI Taxonomy" id="1852021"/>
    <lineage>
        <taxon>Bacteria</taxon>
        <taxon>Pseudomonadati</taxon>
        <taxon>Pseudomonadota</taxon>
        <taxon>Gammaproteobacteria</taxon>
        <taxon>Cellvibrionales</taxon>
        <taxon>Halieaceae</taxon>
        <taxon>Parahaliea</taxon>
    </lineage>
</organism>
<keyword evidence="2" id="KW-0238">DNA-binding</keyword>
<dbReference type="PROSITE" id="PS51118">
    <property type="entry name" value="HTH_HXLR"/>
    <property type="match status" value="2"/>
</dbReference>
<name>A0A5C8ZQI8_9GAMM</name>
<evidence type="ECO:0000313" key="6">
    <source>
        <dbReference type="Proteomes" id="UP000321933"/>
    </source>
</evidence>
<dbReference type="PANTHER" id="PTHR33204:SF18">
    <property type="entry name" value="TRANSCRIPTIONAL REGULATORY PROTEIN"/>
    <property type="match status" value="1"/>
</dbReference>
<protein>
    <submittedName>
        <fullName evidence="5">Helix-turn-helix transcriptional regulator</fullName>
    </submittedName>
</protein>
<proteinExistence type="predicted"/>
<evidence type="ECO:0000313" key="5">
    <source>
        <dbReference type="EMBL" id="TXS90605.1"/>
    </source>
</evidence>
<dbReference type="AlphaFoldDB" id="A0A5C8ZQI8"/>
<keyword evidence="6" id="KW-1185">Reference proteome</keyword>
<comment type="caution">
    <text evidence="5">The sequence shown here is derived from an EMBL/GenBank/DDBJ whole genome shotgun (WGS) entry which is preliminary data.</text>
</comment>
<dbReference type="InterPro" id="IPR036390">
    <property type="entry name" value="WH_DNA-bd_sf"/>
</dbReference>
<evidence type="ECO:0000259" key="4">
    <source>
        <dbReference type="PROSITE" id="PS51118"/>
    </source>
</evidence>
<keyword evidence="3" id="KW-0804">Transcription</keyword>
<feature type="domain" description="HTH hxlR-type" evidence="4">
    <location>
        <begin position="9"/>
        <end position="103"/>
    </location>
</feature>
<accession>A0A5C8ZQI8</accession>
<dbReference type="SUPFAM" id="SSF46785">
    <property type="entry name" value="Winged helix' DNA-binding domain"/>
    <property type="match status" value="2"/>
</dbReference>
<keyword evidence="1" id="KW-0805">Transcription regulation</keyword>
<dbReference type="GO" id="GO:0003677">
    <property type="term" value="F:DNA binding"/>
    <property type="evidence" value="ECO:0007669"/>
    <property type="project" value="UniProtKB-KW"/>
</dbReference>
<dbReference type="Proteomes" id="UP000321933">
    <property type="component" value="Unassembled WGS sequence"/>
</dbReference>
<dbReference type="Gene3D" id="1.10.10.10">
    <property type="entry name" value="Winged helix-like DNA-binding domain superfamily/Winged helix DNA-binding domain"/>
    <property type="match status" value="2"/>
</dbReference>
<evidence type="ECO:0000256" key="3">
    <source>
        <dbReference type="ARBA" id="ARBA00023163"/>
    </source>
</evidence>
<dbReference type="InterPro" id="IPR002577">
    <property type="entry name" value="HTH_HxlR"/>
</dbReference>